<gene>
    <name evidence="2" type="ORF">E8E13_004123</name>
</gene>
<organism evidence="2 3">
    <name type="scientific">Curvularia kusanoi</name>
    <name type="common">Cochliobolus kusanoi</name>
    <dbReference type="NCBI Taxonomy" id="90978"/>
    <lineage>
        <taxon>Eukaryota</taxon>
        <taxon>Fungi</taxon>
        <taxon>Dikarya</taxon>
        <taxon>Ascomycota</taxon>
        <taxon>Pezizomycotina</taxon>
        <taxon>Dothideomycetes</taxon>
        <taxon>Pleosporomycetidae</taxon>
        <taxon>Pleosporales</taxon>
        <taxon>Pleosporineae</taxon>
        <taxon>Pleosporaceae</taxon>
        <taxon>Curvularia</taxon>
    </lineage>
</organism>
<feature type="region of interest" description="Disordered" evidence="1">
    <location>
        <begin position="81"/>
        <end position="104"/>
    </location>
</feature>
<evidence type="ECO:0000313" key="3">
    <source>
        <dbReference type="Proteomes" id="UP000801428"/>
    </source>
</evidence>
<dbReference type="EMBL" id="SWKU01000016">
    <property type="protein sequence ID" value="KAF2999730.1"/>
    <property type="molecule type" value="Genomic_DNA"/>
</dbReference>
<dbReference type="Proteomes" id="UP000801428">
    <property type="component" value="Unassembled WGS sequence"/>
</dbReference>
<keyword evidence="3" id="KW-1185">Reference proteome</keyword>
<reference evidence="2" key="1">
    <citation type="submission" date="2019-04" db="EMBL/GenBank/DDBJ databases">
        <title>Sequencing of skin fungus with MAO and IRED activity.</title>
        <authorList>
            <person name="Marsaioli A.J."/>
            <person name="Bonatto J.M.C."/>
            <person name="Reis Junior O."/>
        </authorList>
    </citation>
    <scope>NUCLEOTIDE SEQUENCE</scope>
    <source>
        <strain evidence="2">30M1</strain>
    </source>
</reference>
<proteinExistence type="predicted"/>
<protein>
    <submittedName>
        <fullName evidence="2">Uncharacterized protein</fullName>
    </submittedName>
</protein>
<evidence type="ECO:0000313" key="2">
    <source>
        <dbReference type="EMBL" id="KAF2999730.1"/>
    </source>
</evidence>
<name>A0A9P4TBN9_CURKU</name>
<dbReference type="AlphaFoldDB" id="A0A9P4TBN9"/>
<comment type="caution">
    <text evidence="2">The sequence shown here is derived from an EMBL/GenBank/DDBJ whole genome shotgun (WGS) entry which is preliminary data.</text>
</comment>
<sequence length="129" mass="13854">MSPGQASALPSSLRNSIYSTLLSTGGIRNIESSLTQLLQTSGFQASLRAYITDLFRTGQATTANEAYDLAMARIRECMAEGEKETGRNGVNGDGDDAEAGDLRLPSQVVQQGSRVVKKELEKVVVIEMD</sequence>
<accession>A0A9P4TBN9</accession>
<dbReference type="OrthoDB" id="5355007at2759"/>
<evidence type="ECO:0000256" key="1">
    <source>
        <dbReference type="SAM" id="MobiDB-lite"/>
    </source>
</evidence>